<dbReference type="Proteomes" id="UP001152300">
    <property type="component" value="Unassembled WGS sequence"/>
</dbReference>
<gene>
    <name evidence="1" type="ORF">OCU04_009983</name>
</gene>
<evidence type="ECO:0000313" key="1">
    <source>
        <dbReference type="EMBL" id="KAJ8060903.1"/>
    </source>
</evidence>
<name>A0A9X0DHF1_9HELO</name>
<evidence type="ECO:0000313" key="2">
    <source>
        <dbReference type="Proteomes" id="UP001152300"/>
    </source>
</evidence>
<reference evidence="1" key="1">
    <citation type="submission" date="2022-11" db="EMBL/GenBank/DDBJ databases">
        <title>Genome Resource of Sclerotinia nivalis Strain SnTB1, a Plant Pathogen Isolated from American Ginseng.</title>
        <authorList>
            <person name="Fan S."/>
        </authorList>
    </citation>
    <scope>NUCLEOTIDE SEQUENCE</scope>
    <source>
        <strain evidence="1">SnTB1</strain>
    </source>
</reference>
<dbReference type="OrthoDB" id="4955151at2759"/>
<proteinExistence type="predicted"/>
<protein>
    <submittedName>
        <fullName evidence="1">Uncharacterized protein</fullName>
    </submittedName>
</protein>
<organism evidence="1 2">
    <name type="scientific">Sclerotinia nivalis</name>
    <dbReference type="NCBI Taxonomy" id="352851"/>
    <lineage>
        <taxon>Eukaryota</taxon>
        <taxon>Fungi</taxon>
        <taxon>Dikarya</taxon>
        <taxon>Ascomycota</taxon>
        <taxon>Pezizomycotina</taxon>
        <taxon>Leotiomycetes</taxon>
        <taxon>Helotiales</taxon>
        <taxon>Sclerotiniaceae</taxon>
        <taxon>Sclerotinia</taxon>
    </lineage>
</organism>
<sequence length="681" mass="73965">MPYNARSDVLTESVANGGLEDPRAARQRSFSERMTCRDFTDFITNTAEISPLEPRYNRASHIQKPNREYQTKLDRILSSSREIRLPAAEQDVRQPLSDLLPGLIVTGGLSRSPAFDCLPVVSHWAERTNESSAADHAATVRLSSTWEAIQVIGEGATMQFPLGAPCWSLKTHGISPVDPGSSKFSQKYLEKTKTLVTTVALARRVDSPQTGGVVSAASDISRMRNTRVADAVDCALGLLSDASELLAARNKVIATGNPERLAFAEVHEVVLPSWCSARKPLPPKLSGVALSTDRAAVDVLAREDCEGPLLNTSIFSMAVGYNRGVYGGSISGLWAIMDSAFVLDYSIGKDSPEMAEKLAFSYAEVAAVAETAVSAGPHITDIRIVKGCNYSCLRQKAIIEDTNPVGSRPCIVVWKDLARLARYKLADAVFCHVYYDAGGGEQMAAMAGLGCVAHDWIDMGADIACGEISNIIPSLTGGSFAEELLAEVYSRLLGAMIWYRDNDPYNPAALCILFTHWWQLANCRHRPISLLGRTDLDTVNTGIAATIPEERPSLEHFRACGTKVERSERPLANAEARLQSLLSSNPLPETQAVIDLLVSPVLAYVKGADQLPFESEYVGAVLAAELAYPHGQKIIELWDLAIVMWECGAMWAAGVAGLCYTHRGKSNCDRARDDLSETTWS</sequence>
<dbReference type="AlphaFoldDB" id="A0A9X0DHF1"/>
<accession>A0A9X0DHF1</accession>
<comment type="caution">
    <text evidence="1">The sequence shown here is derived from an EMBL/GenBank/DDBJ whole genome shotgun (WGS) entry which is preliminary data.</text>
</comment>
<dbReference type="EMBL" id="JAPEIS010000012">
    <property type="protein sequence ID" value="KAJ8060903.1"/>
    <property type="molecule type" value="Genomic_DNA"/>
</dbReference>
<keyword evidence="2" id="KW-1185">Reference proteome</keyword>